<feature type="compositionally biased region" description="Basic and acidic residues" evidence="1">
    <location>
        <begin position="63"/>
        <end position="74"/>
    </location>
</feature>
<evidence type="ECO:0000313" key="4">
    <source>
        <dbReference type="Proteomes" id="UP000219564"/>
    </source>
</evidence>
<keyword evidence="2" id="KW-1133">Transmembrane helix</keyword>
<evidence type="ECO:0000256" key="1">
    <source>
        <dbReference type="SAM" id="MobiDB-lite"/>
    </source>
</evidence>
<organism evidence="3 4">
    <name type="scientific">Pseudomonas lundensis</name>
    <dbReference type="NCBI Taxonomy" id="86185"/>
    <lineage>
        <taxon>Bacteria</taxon>
        <taxon>Pseudomonadati</taxon>
        <taxon>Pseudomonadota</taxon>
        <taxon>Gammaproteobacteria</taxon>
        <taxon>Pseudomonadales</taxon>
        <taxon>Pseudomonadaceae</taxon>
        <taxon>Pseudomonas</taxon>
    </lineage>
</organism>
<evidence type="ECO:0008006" key="5">
    <source>
        <dbReference type="Google" id="ProtNLM"/>
    </source>
</evidence>
<accession>A0AAX2HED9</accession>
<evidence type="ECO:0000313" key="3">
    <source>
        <dbReference type="EMBL" id="SOB54834.1"/>
    </source>
</evidence>
<sequence length="74" mass="8585">MENDVTYPDPYSRPAPDRFSRRWLVITGCIAALMLLWQFLPAIEAWFSPHETQERTVTPRGDLAADEKTTPRHN</sequence>
<keyword evidence="2" id="KW-0812">Transmembrane</keyword>
<dbReference type="EMBL" id="OBKZ01000051">
    <property type="protein sequence ID" value="SOB54834.1"/>
    <property type="molecule type" value="Genomic_DNA"/>
</dbReference>
<protein>
    <recommendedName>
        <fullName evidence="5">2-alkenal reductase</fullName>
    </recommendedName>
</protein>
<comment type="caution">
    <text evidence="3">The sequence shown here is derived from an EMBL/GenBank/DDBJ whole genome shotgun (WGS) entry which is preliminary data.</text>
</comment>
<dbReference type="AlphaFoldDB" id="A0AAX2HED9"/>
<reference evidence="3 4" key="1">
    <citation type="submission" date="2017-08" db="EMBL/GenBank/DDBJ databases">
        <authorList>
            <person name="Chaillou S."/>
        </authorList>
    </citation>
    <scope>NUCLEOTIDE SEQUENCE [LARGE SCALE GENOMIC DNA]</scope>
    <source>
        <strain evidence="3 4">MFPA15A1205</strain>
    </source>
</reference>
<gene>
    <name evidence="3" type="ORF">PLUA15_550031</name>
</gene>
<name>A0AAX2HED9_9PSED</name>
<proteinExistence type="predicted"/>
<feature type="transmembrane region" description="Helical" evidence="2">
    <location>
        <begin position="23"/>
        <end position="40"/>
    </location>
</feature>
<dbReference type="Proteomes" id="UP000219564">
    <property type="component" value="Unassembled WGS sequence"/>
</dbReference>
<feature type="region of interest" description="Disordered" evidence="1">
    <location>
        <begin position="51"/>
        <end position="74"/>
    </location>
</feature>
<keyword evidence="2" id="KW-0472">Membrane</keyword>
<evidence type="ECO:0000256" key="2">
    <source>
        <dbReference type="SAM" id="Phobius"/>
    </source>
</evidence>